<keyword evidence="1" id="KW-1133">Transmembrane helix</keyword>
<protein>
    <submittedName>
        <fullName evidence="2">Uncharacterized protein</fullName>
    </submittedName>
</protein>
<sequence>MKAFFFKFLGWVGVLVFLLFGILYYAITYSVVLFFVTVAGMLVCAPPSRRWIIERTGLNLYGRAMGIAFVVLFIAQAWVGISENVEVLLARDARQERDKVQALAKARADEHARFLAAKPAILADIAARRDRGALTEALALIDKHAARTPDPDLDKLRVSIDVVDTEAGLKDEEGIPLRQRLALYKRLATLDPSSARYAARVATLDAELKETGAREQAETGRASAANGREAMLARQFDQRSGAHLKLQAEIKRVMINPASYEHVETTFLDTGRGMSLRSTIRSKNAAGEMAENIIAATVDDSGNVLTITD</sequence>
<accession>A0ABX0M3X3</accession>
<evidence type="ECO:0000313" key="3">
    <source>
        <dbReference type="Proteomes" id="UP000785613"/>
    </source>
</evidence>
<dbReference type="Proteomes" id="UP000785613">
    <property type="component" value="Unassembled WGS sequence"/>
</dbReference>
<evidence type="ECO:0000256" key="1">
    <source>
        <dbReference type="SAM" id="Phobius"/>
    </source>
</evidence>
<comment type="caution">
    <text evidence="2">The sequence shown here is derived from an EMBL/GenBank/DDBJ whole genome shotgun (WGS) entry which is preliminary data.</text>
</comment>
<feature type="transmembrane region" description="Helical" evidence="1">
    <location>
        <begin position="31"/>
        <end position="48"/>
    </location>
</feature>
<dbReference type="RefSeq" id="WP_167229307.1">
    <property type="nucleotide sequence ID" value="NZ_VUYU01000022.1"/>
</dbReference>
<dbReference type="EMBL" id="VUYU01000022">
    <property type="protein sequence ID" value="NHZ36936.1"/>
    <property type="molecule type" value="Genomic_DNA"/>
</dbReference>
<evidence type="ECO:0000313" key="2">
    <source>
        <dbReference type="EMBL" id="NHZ36936.1"/>
    </source>
</evidence>
<proteinExistence type="predicted"/>
<keyword evidence="3" id="KW-1185">Reference proteome</keyword>
<feature type="transmembrane region" description="Helical" evidence="1">
    <location>
        <begin position="5"/>
        <end position="25"/>
    </location>
</feature>
<gene>
    <name evidence="2" type="ORF">F0185_25550</name>
</gene>
<reference evidence="2 3" key="1">
    <citation type="submission" date="2019-09" db="EMBL/GenBank/DDBJ databases">
        <title>Taxonomy of Antarctic Massilia spp.: description of Massilia rubra sp. nov., Massilia aquatica sp. nov., Massilia mucilaginosa sp. nov., Massilia frigida sp. nov. isolated from streams, lakes and regoliths.</title>
        <authorList>
            <person name="Holochova P."/>
            <person name="Sedlacek I."/>
            <person name="Kralova S."/>
            <person name="Maslanova I."/>
            <person name="Busse H.-J."/>
            <person name="Stankova E."/>
            <person name="Vrbovska V."/>
            <person name="Kovarovic V."/>
            <person name="Bartak M."/>
            <person name="Svec P."/>
            <person name="Pantucek R."/>
        </authorList>
    </citation>
    <scope>NUCLEOTIDE SEQUENCE [LARGE SCALE GENOMIC DNA]</scope>
    <source>
        <strain evidence="2 3">CCM 8692</strain>
    </source>
</reference>
<organism evidence="2 3">
    <name type="scientific">Massilia rubra</name>
    <dbReference type="NCBI Taxonomy" id="2607910"/>
    <lineage>
        <taxon>Bacteria</taxon>
        <taxon>Pseudomonadati</taxon>
        <taxon>Pseudomonadota</taxon>
        <taxon>Betaproteobacteria</taxon>
        <taxon>Burkholderiales</taxon>
        <taxon>Oxalobacteraceae</taxon>
        <taxon>Telluria group</taxon>
        <taxon>Massilia</taxon>
    </lineage>
</organism>
<keyword evidence="1" id="KW-0472">Membrane</keyword>
<name>A0ABX0M3X3_9BURK</name>
<keyword evidence="1" id="KW-0812">Transmembrane</keyword>
<feature type="transmembrane region" description="Helical" evidence="1">
    <location>
        <begin position="60"/>
        <end position="81"/>
    </location>
</feature>